<evidence type="ECO:0000313" key="4">
    <source>
        <dbReference type="EMBL" id="CAL6015526.1"/>
    </source>
</evidence>
<dbReference type="EMBL" id="CATOUU010000699">
    <property type="protein sequence ID" value="CAI9942416.1"/>
    <property type="molecule type" value="Genomic_DNA"/>
</dbReference>
<dbReference type="AlphaFoldDB" id="A0AA86PBX6"/>
<evidence type="ECO:0000313" key="5">
    <source>
        <dbReference type="Proteomes" id="UP001642409"/>
    </source>
</evidence>
<comment type="caution">
    <text evidence="1">The sequence shown here is derived from an EMBL/GenBank/DDBJ whole genome shotgun (WGS) entry which is preliminary data.</text>
</comment>
<evidence type="ECO:0000313" key="2">
    <source>
        <dbReference type="EMBL" id="CAI9942416.1"/>
    </source>
</evidence>
<accession>A0AA86PBX6</accession>
<proteinExistence type="predicted"/>
<reference evidence="1" key="1">
    <citation type="submission" date="2023-06" db="EMBL/GenBank/DDBJ databases">
        <authorList>
            <person name="Kurt Z."/>
        </authorList>
    </citation>
    <scope>NUCLEOTIDE SEQUENCE</scope>
</reference>
<gene>
    <name evidence="1" type="ORF">HINF_LOCUS20602</name>
    <name evidence="3" type="ORF">HINF_LOCUS2148</name>
    <name evidence="4" type="ORF">HINF_LOCUS24914</name>
    <name evidence="2" type="ORF">HINF_LOCUS30061</name>
</gene>
<dbReference type="Proteomes" id="UP001642409">
    <property type="component" value="Unassembled WGS sequence"/>
</dbReference>
<dbReference type="EMBL" id="CAXDID020000004">
    <property type="protein sequence ID" value="CAL5972983.1"/>
    <property type="molecule type" value="Genomic_DNA"/>
</dbReference>
<dbReference type="EMBL" id="CATOUU010000531">
    <property type="protein sequence ID" value="CAI9932957.1"/>
    <property type="molecule type" value="Genomic_DNA"/>
</dbReference>
<protein>
    <submittedName>
        <fullName evidence="1">Uncharacterized protein</fullName>
    </submittedName>
</protein>
<evidence type="ECO:0000313" key="3">
    <source>
        <dbReference type="EMBL" id="CAL5972983.1"/>
    </source>
</evidence>
<reference evidence="3 5" key="2">
    <citation type="submission" date="2024-07" db="EMBL/GenBank/DDBJ databases">
        <authorList>
            <person name="Akdeniz Z."/>
        </authorList>
    </citation>
    <scope>NUCLEOTIDE SEQUENCE [LARGE SCALE GENOMIC DNA]</scope>
</reference>
<sequence>MYQKYPKSLKNDQKYKYYQHNQNCYQAVVCAMTSPQNPEIFRAGPKYASGNAPKGMCGAVYAAIKLKPEFEKEIIENFEKVTGGLTCKQLKGGKTSCSDLVDIAINLVKK</sequence>
<organism evidence="1">
    <name type="scientific">Hexamita inflata</name>
    <dbReference type="NCBI Taxonomy" id="28002"/>
    <lineage>
        <taxon>Eukaryota</taxon>
        <taxon>Metamonada</taxon>
        <taxon>Diplomonadida</taxon>
        <taxon>Hexamitidae</taxon>
        <taxon>Hexamitinae</taxon>
        <taxon>Hexamita</taxon>
    </lineage>
</organism>
<keyword evidence="5" id="KW-1185">Reference proteome</keyword>
<dbReference type="EMBL" id="CAXDID020000073">
    <property type="protein sequence ID" value="CAL6015526.1"/>
    <property type="molecule type" value="Genomic_DNA"/>
</dbReference>
<evidence type="ECO:0000313" key="1">
    <source>
        <dbReference type="EMBL" id="CAI9932957.1"/>
    </source>
</evidence>
<name>A0AA86PBX6_9EUKA</name>